<gene>
    <name evidence="2" type="ORF">MM415A01400_0002</name>
    <name evidence="1" type="ORF">MM415B00628_0002</name>
</gene>
<accession>A0A6M3K5A2</accession>
<protein>
    <submittedName>
        <fullName evidence="2">Uncharacterized protein</fullName>
    </submittedName>
</protein>
<sequence length="118" mass="13994">MKNFLYNIYKKYCKPTNRFARVGFNFDDWDSEMKGAFYRECNTLRNENTVHTLCKMLVSEIEHESLYLANRKPFTTTESALYDEQIRAIDKVMAKIEFLADQADDLDDQDKTYVHEAI</sequence>
<dbReference type="EMBL" id="MT142252">
    <property type="protein sequence ID" value="QJA76908.1"/>
    <property type="molecule type" value="Genomic_DNA"/>
</dbReference>
<evidence type="ECO:0000313" key="1">
    <source>
        <dbReference type="EMBL" id="QJA63384.1"/>
    </source>
</evidence>
<dbReference type="AlphaFoldDB" id="A0A6M3K5A2"/>
<dbReference type="EMBL" id="MT141496">
    <property type="protein sequence ID" value="QJA63384.1"/>
    <property type="molecule type" value="Genomic_DNA"/>
</dbReference>
<proteinExistence type="predicted"/>
<organism evidence="2">
    <name type="scientific">viral metagenome</name>
    <dbReference type="NCBI Taxonomy" id="1070528"/>
    <lineage>
        <taxon>unclassified sequences</taxon>
        <taxon>metagenomes</taxon>
        <taxon>organismal metagenomes</taxon>
    </lineage>
</organism>
<name>A0A6M3K5A2_9ZZZZ</name>
<evidence type="ECO:0000313" key="2">
    <source>
        <dbReference type="EMBL" id="QJA76908.1"/>
    </source>
</evidence>
<reference evidence="2" key="1">
    <citation type="submission" date="2020-03" db="EMBL/GenBank/DDBJ databases">
        <title>The deep terrestrial virosphere.</title>
        <authorList>
            <person name="Holmfeldt K."/>
            <person name="Nilsson E."/>
            <person name="Simone D."/>
            <person name="Lopez-Fernandez M."/>
            <person name="Wu X."/>
            <person name="de Brujin I."/>
            <person name="Lundin D."/>
            <person name="Andersson A."/>
            <person name="Bertilsson S."/>
            <person name="Dopson M."/>
        </authorList>
    </citation>
    <scope>NUCLEOTIDE SEQUENCE</scope>
    <source>
        <strain evidence="2">MM415A01400</strain>
        <strain evidence="1">MM415B00628</strain>
    </source>
</reference>